<dbReference type="AlphaFoldDB" id="A0A944CDN1"/>
<dbReference type="PRINTS" id="PR00411">
    <property type="entry name" value="PNDRDTASEI"/>
</dbReference>
<comment type="cofactor">
    <cofactor evidence="1">
        <name>FAD</name>
        <dbReference type="ChEBI" id="CHEBI:57692"/>
    </cofactor>
</comment>
<dbReference type="InterPro" id="IPR055178">
    <property type="entry name" value="RsdA/BaiN/AoA(So)-like_dom"/>
</dbReference>
<sequence length="408" mass="44002">MHDVLIVGAGPAGLMAADRLSSSGLNVAVVDRMPSPARKFLMAGRGGLNLTHSEEQSAFLMRYREAEPFLAPLINKFTPENLRQWCLDLGQETFTGSSGRIFPKAMKASPLLRALLSRLTERGVTLQTRLTWTGFGEEDTLTFKDPDGREVKLKARASLLALGGASWPRLGSDGNWVSNLHHQGVEVNALRPANCGFEIAWSDLLKERFAGTPLKPLTVTVGTESARGEAILSQRGLEGGAVYALSSSIRREIELSSKATLLLDLRPDISIEKLTSRLSANRGKQSVSTFLRKAGGLSPVQISLLREVGPLPGTPEALAERIKEMPLTATAPYPIDRAISSAGGIALTEIDDQLMLKKLPGVFVAGEMLDWEAPTGGYLLQACFATGVAAAEGITNYLREINDRKQPS</sequence>
<keyword evidence="2" id="KW-0285">Flavoprotein</keyword>
<dbReference type="Proteomes" id="UP000705379">
    <property type="component" value="Unassembled WGS sequence"/>
</dbReference>
<dbReference type="Pfam" id="PF22780">
    <property type="entry name" value="HI0933_like_1st"/>
    <property type="match status" value="1"/>
</dbReference>
<dbReference type="InterPro" id="IPR022460">
    <property type="entry name" value="Flavoprotein_PP4765"/>
</dbReference>
<dbReference type="RefSeq" id="WP_213216878.1">
    <property type="nucleotide sequence ID" value="NZ_QTKU01000003.1"/>
</dbReference>
<dbReference type="EMBL" id="QTKU01000003">
    <property type="protein sequence ID" value="MBS8261521.1"/>
    <property type="molecule type" value="Genomic_DNA"/>
</dbReference>
<evidence type="ECO:0000313" key="6">
    <source>
        <dbReference type="EMBL" id="MBS8261521.1"/>
    </source>
</evidence>
<accession>A0A944CDN1</accession>
<reference evidence="6" key="2">
    <citation type="journal article" date="2021" name="Microorganisms">
        <title>Bacterial Dimethylsulfoniopropionate Biosynthesis in the East China Sea.</title>
        <authorList>
            <person name="Liu J."/>
            <person name="Zhang Y."/>
            <person name="Liu J."/>
            <person name="Zhong H."/>
            <person name="Williams B.T."/>
            <person name="Zheng Y."/>
            <person name="Curson A.R.J."/>
            <person name="Sun C."/>
            <person name="Sun H."/>
            <person name="Song D."/>
            <person name="Wagner Mackenzie B."/>
            <person name="Bermejo Martinez A."/>
            <person name="Todd J.D."/>
            <person name="Zhang X.H."/>
        </authorList>
    </citation>
    <scope>NUCLEOTIDE SEQUENCE</scope>
    <source>
        <strain evidence="6">AESS21</strain>
    </source>
</reference>
<evidence type="ECO:0000256" key="2">
    <source>
        <dbReference type="ARBA" id="ARBA00022630"/>
    </source>
</evidence>
<feature type="domain" description="RsdA/BaiN/AoA(So)-like Rossmann fold-like" evidence="4">
    <location>
        <begin position="2"/>
        <end position="392"/>
    </location>
</feature>
<name>A0A944CDN1_9HYPH</name>
<dbReference type="SUPFAM" id="SSF51905">
    <property type="entry name" value="FAD/NAD(P)-binding domain"/>
    <property type="match status" value="1"/>
</dbReference>
<dbReference type="InterPro" id="IPR004792">
    <property type="entry name" value="BaiN-like"/>
</dbReference>
<proteinExistence type="predicted"/>
<dbReference type="NCBIfam" id="TIGR00275">
    <property type="entry name" value="aminoacetone oxidase family FAD-binding enzyme"/>
    <property type="match status" value="1"/>
</dbReference>
<protein>
    <submittedName>
        <fullName evidence="6">TIGR03862 family flavoprotein</fullName>
    </submittedName>
</protein>
<dbReference type="NCBIfam" id="TIGR03862">
    <property type="entry name" value="flavo_PP4765"/>
    <property type="match status" value="1"/>
</dbReference>
<evidence type="ECO:0000259" key="5">
    <source>
        <dbReference type="Pfam" id="PF22780"/>
    </source>
</evidence>
<feature type="domain" description="RsdA/BaiN/AoA(So)-like insert" evidence="5">
    <location>
        <begin position="191"/>
        <end position="340"/>
    </location>
</feature>
<dbReference type="PRINTS" id="PR00368">
    <property type="entry name" value="FADPNR"/>
</dbReference>
<evidence type="ECO:0000259" key="4">
    <source>
        <dbReference type="Pfam" id="PF03486"/>
    </source>
</evidence>
<dbReference type="Gene3D" id="2.40.30.10">
    <property type="entry name" value="Translation factors"/>
    <property type="match status" value="1"/>
</dbReference>
<comment type="caution">
    <text evidence="6">The sequence shown here is derived from an EMBL/GenBank/DDBJ whole genome shotgun (WGS) entry which is preliminary data.</text>
</comment>
<dbReference type="Gene3D" id="1.10.8.260">
    <property type="entry name" value="HI0933 insert domain-like"/>
    <property type="match status" value="1"/>
</dbReference>
<dbReference type="SUPFAM" id="SSF160996">
    <property type="entry name" value="HI0933 insert domain-like"/>
    <property type="match status" value="1"/>
</dbReference>
<dbReference type="Pfam" id="PF03486">
    <property type="entry name" value="HI0933_like"/>
    <property type="match status" value="1"/>
</dbReference>
<gene>
    <name evidence="6" type="ORF">DYI23_14950</name>
</gene>
<keyword evidence="3" id="KW-0274">FAD</keyword>
<dbReference type="InterPro" id="IPR036188">
    <property type="entry name" value="FAD/NAD-bd_sf"/>
</dbReference>
<evidence type="ECO:0000256" key="3">
    <source>
        <dbReference type="ARBA" id="ARBA00022827"/>
    </source>
</evidence>
<evidence type="ECO:0000313" key="7">
    <source>
        <dbReference type="Proteomes" id="UP000705379"/>
    </source>
</evidence>
<evidence type="ECO:0000256" key="1">
    <source>
        <dbReference type="ARBA" id="ARBA00001974"/>
    </source>
</evidence>
<dbReference type="InterPro" id="IPR023166">
    <property type="entry name" value="BaiN-like_dom_sf"/>
</dbReference>
<dbReference type="InterPro" id="IPR057661">
    <property type="entry name" value="RsdA/BaiN/AoA(So)_Rossmann"/>
</dbReference>
<organism evidence="6 7">
    <name type="scientific">Roseibium polysiphoniae</name>
    <dbReference type="NCBI Taxonomy" id="2571221"/>
    <lineage>
        <taxon>Bacteria</taxon>
        <taxon>Pseudomonadati</taxon>
        <taxon>Pseudomonadota</taxon>
        <taxon>Alphaproteobacteria</taxon>
        <taxon>Hyphomicrobiales</taxon>
        <taxon>Stappiaceae</taxon>
        <taxon>Roseibium</taxon>
    </lineage>
</organism>
<dbReference type="Gene3D" id="3.50.50.60">
    <property type="entry name" value="FAD/NAD(P)-binding domain"/>
    <property type="match status" value="1"/>
</dbReference>
<dbReference type="PANTHER" id="PTHR42887">
    <property type="entry name" value="OS12G0638800 PROTEIN"/>
    <property type="match status" value="1"/>
</dbReference>
<dbReference type="PANTHER" id="PTHR42887:SF1">
    <property type="entry name" value="BLR3961 PROTEIN"/>
    <property type="match status" value="1"/>
</dbReference>
<reference evidence="6" key="1">
    <citation type="submission" date="2018-08" db="EMBL/GenBank/DDBJ databases">
        <authorList>
            <person name="Jin W."/>
            <person name="Wang H."/>
            <person name="Yang Y."/>
            <person name="Li M."/>
            <person name="Liu J."/>
        </authorList>
    </citation>
    <scope>NUCLEOTIDE SEQUENCE</scope>
    <source>
        <strain evidence="6">AESS21</strain>
    </source>
</reference>